<keyword evidence="2" id="KW-0456">Lyase</keyword>
<dbReference type="CDD" id="cd06558">
    <property type="entry name" value="crotonase-like"/>
    <property type="match status" value="1"/>
</dbReference>
<evidence type="ECO:0000256" key="1">
    <source>
        <dbReference type="ARBA" id="ARBA00005254"/>
    </source>
</evidence>
<dbReference type="Gene3D" id="3.90.226.10">
    <property type="entry name" value="2-enoyl-CoA Hydratase, Chain A, domain 1"/>
    <property type="match status" value="1"/>
</dbReference>
<proteinExistence type="inferred from homology"/>
<dbReference type="InterPro" id="IPR001753">
    <property type="entry name" value="Enoyl-CoA_hydra/iso"/>
</dbReference>
<dbReference type="PANTHER" id="PTHR43459">
    <property type="entry name" value="ENOYL-COA HYDRATASE"/>
    <property type="match status" value="1"/>
</dbReference>
<protein>
    <submittedName>
        <fullName evidence="3">Unannotated protein</fullName>
    </submittedName>
</protein>
<name>A0A6J6KU21_9ZZZZ</name>
<accession>A0A6J6KU21</accession>
<dbReference type="GO" id="GO:0016836">
    <property type="term" value="F:hydro-lyase activity"/>
    <property type="evidence" value="ECO:0007669"/>
    <property type="project" value="UniProtKB-ARBA"/>
</dbReference>
<dbReference type="SUPFAM" id="SSF52096">
    <property type="entry name" value="ClpP/crotonase"/>
    <property type="match status" value="1"/>
</dbReference>
<dbReference type="InterPro" id="IPR018376">
    <property type="entry name" value="Enoyl-CoA_hyd/isom_CS"/>
</dbReference>
<organism evidence="3">
    <name type="scientific">freshwater metagenome</name>
    <dbReference type="NCBI Taxonomy" id="449393"/>
    <lineage>
        <taxon>unclassified sequences</taxon>
        <taxon>metagenomes</taxon>
        <taxon>ecological metagenomes</taxon>
    </lineage>
</organism>
<comment type="similarity">
    <text evidence="1">Belongs to the enoyl-CoA hydratase/isomerase family.</text>
</comment>
<dbReference type="InterPro" id="IPR014748">
    <property type="entry name" value="Enoyl-CoA_hydra_C"/>
</dbReference>
<dbReference type="InterPro" id="IPR029045">
    <property type="entry name" value="ClpP/crotonase-like_dom_sf"/>
</dbReference>
<evidence type="ECO:0000256" key="2">
    <source>
        <dbReference type="ARBA" id="ARBA00023239"/>
    </source>
</evidence>
<dbReference type="Gene3D" id="1.10.12.10">
    <property type="entry name" value="Lyase 2-enoyl-coa Hydratase, Chain A, domain 2"/>
    <property type="match status" value="1"/>
</dbReference>
<dbReference type="AlphaFoldDB" id="A0A6J6KU21"/>
<gene>
    <name evidence="3" type="ORF">UFOPK2166_00937</name>
</gene>
<dbReference type="EMBL" id="CAEZWB010000128">
    <property type="protein sequence ID" value="CAB4653121.1"/>
    <property type="molecule type" value="Genomic_DNA"/>
</dbReference>
<evidence type="ECO:0000313" key="3">
    <source>
        <dbReference type="EMBL" id="CAB4653121.1"/>
    </source>
</evidence>
<sequence length="274" mass="29425">MLAMRIESHPLSIVCVMETLEVLRQDGIVTVTMNRPSKKNAANGTMWAELKQTFLEIGSNPNDRVMVLTGAGGEFCSGADLSSGDARRAETHALASMRNITEVCMSLARIPQPTIAKVRGVAVGAGCNMALICDLVVASDTARFSEIFAKRGLSLDFGGSWVLPRRVGMHRAKELALLAEIIGAQEAERIGLVNRVVADADIDAFVADWAKRLAAGPPIALAQSKRMLNNSSNVTLEQALEDEGAAQALNFGTKDTAEAMAAFLEKREPRFIGR</sequence>
<dbReference type="FunFam" id="1.10.12.10:FF:000001">
    <property type="entry name" value="Probable enoyl-CoA hydratase, mitochondrial"/>
    <property type="match status" value="1"/>
</dbReference>
<dbReference type="PROSITE" id="PS00166">
    <property type="entry name" value="ENOYL_COA_HYDRATASE"/>
    <property type="match status" value="1"/>
</dbReference>
<dbReference type="Pfam" id="PF00378">
    <property type="entry name" value="ECH_1"/>
    <property type="match status" value="1"/>
</dbReference>
<dbReference type="PANTHER" id="PTHR43459:SF1">
    <property type="entry name" value="EG:BACN32G11.4 PROTEIN"/>
    <property type="match status" value="1"/>
</dbReference>
<reference evidence="3" key="1">
    <citation type="submission" date="2020-05" db="EMBL/GenBank/DDBJ databases">
        <authorList>
            <person name="Chiriac C."/>
            <person name="Salcher M."/>
            <person name="Ghai R."/>
            <person name="Kavagutti S V."/>
        </authorList>
    </citation>
    <scope>NUCLEOTIDE SEQUENCE</scope>
</reference>